<dbReference type="PANTHER" id="PTHR35347:SF1">
    <property type="entry name" value="COILED-COIL DOMAIN-CONTAINING PROTEIN 175"/>
    <property type="match status" value="1"/>
</dbReference>
<gene>
    <name evidence="3" type="ORF">LSH36_126g00029</name>
</gene>
<accession>A0AAD9JWW6</accession>
<sequence length="551" mass="63878">MSATRRLQDNLEKINNNIIFLNEKHEQLEAENAILHPERDAVRELHEDIITQLNHRMAEKATKQIVLNETRDKLRETNHKIVDLEEGIIQLKEDLIQERADARMEKKRLKKAVSIRRFEASKARMETQEKILQELKQELALKAEDAARLRQENMDMEQRIEELSETHESIVATFQKQIAEMRAQLTKERKERLQQQIRDDEASIKHLEQQLEASRTDLDFHQEQRRGEIKQMEEDIVAMSEKLKETEDIILDKTPSFVELQEYYEQRIEEYDKLKKHVVEDGMTHATRELGKLSVPTEKLRAQLEARRSESMAQLKEYSTERTDIEKQVYTTGSKLRTAMEENHNFIQSNQNFESWIRSLEKEIIDSDQLSKNLESQLQSLKDSLSIEWDKDNDIQKMFAARDEALVKDLGKLLSTTERREQTISNITMRLDEELTVLGEFLDNVAKRRPKESSKGRRTAKSSRGYPSAKSNVHTPRSPRSAKSPTKQLSSKRDDQTVAATDVVLSNKLGQNKSVTVLQDDDDDSKSSNTVVPSTISYPVLSPIPPSTPQP</sequence>
<feature type="coiled-coil region" evidence="1">
    <location>
        <begin position="67"/>
        <end position="249"/>
    </location>
</feature>
<dbReference type="InterPro" id="IPR038834">
    <property type="entry name" value="CCDC175"/>
</dbReference>
<dbReference type="EMBL" id="JAODUP010000126">
    <property type="protein sequence ID" value="KAK2160842.1"/>
    <property type="molecule type" value="Genomic_DNA"/>
</dbReference>
<feature type="compositionally biased region" description="Polar residues" evidence="2">
    <location>
        <begin position="527"/>
        <end position="537"/>
    </location>
</feature>
<evidence type="ECO:0000313" key="3">
    <source>
        <dbReference type="EMBL" id="KAK2160842.1"/>
    </source>
</evidence>
<protein>
    <submittedName>
        <fullName evidence="3">Uncharacterized protein</fullName>
    </submittedName>
</protein>
<name>A0AAD9JWW6_9ANNE</name>
<feature type="compositionally biased region" description="Polar residues" evidence="2">
    <location>
        <begin position="508"/>
        <end position="517"/>
    </location>
</feature>
<keyword evidence="4" id="KW-1185">Reference proteome</keyword>
<dbReference type="Proteomes" id="UP001208570">
    <property type="component" value="Unassembled WGS sequence"/>
</dbReference>
<proteinExistence type="predicted"/>
<feature type="region of interest" description="Disordered" evidence="2">
    <location>
        <begin position="448"/>
        <end position="551"/>
    </location>
</feature>
<dbReference type="AlphaFoldDB" id="A0AAD9JWW6"/>
<feature type="coiled-coil region" evidence="1">
    <location>
        <begin position="4"/>
        <end position="31"/>
    </location>
</feature>
<reference evidence="3" key="1">
    <citation type="journal article" date="2023" name="Mol. Biol. Evol.">
        <title>Third-Generation Sequencing Reveals the Adaptive Role of the Epigenome in Three Deep-Sea Polychaetes.</title>
        <authorList>
            <person name="Perez M."/>
            <person name="Aroh O."/>
            <person name="Sun Y."/>
            <person name="Lan Y."/>
            <person name="Juniper S.K."/>
            <person name="Young C.R."/>
            <person name="Angers B."/>
            <person name="Qian P.Y."/>
        </authorList>
    </citation>
    <scope>NUCLEOTIDE SEQUENCE</scope>
    <source>
        <strain evidence="3">P08H-3</strain>
    </source>
</reference>
<organism evidence="3 4">
    <name type="scientific">Paralvinella palmiformis</name>
    <dbReference type="NCBI Taxonomy" id="53620"/>
    <lineage>
        <taxon>Eukaryota</taxon>
        <taxon>Metazoa</taxon>
        <taxon>Spiralia</taxon>
        <taxon>Lophotrochozoa</taxon>
        <taxon>Annelida</taxon>
        <taxon>Polychaeta</taxon>
        <taxon>Sedentaria</taxon>
        <taxon>Canalipalpata</taxon>
        <taxon>Terebellida</taxon>
        <taxon>Terebelliformia</taxon>
        <taxon>Alvinellidae</taxon>
        <taxon>Paralvinella</taxon>
    </lineage>
</organism>
<comment type="caution">
    <text evidence="3">The sequence shown here is derived from an EMBL/GenBank/DDBJ whole genome shotgun (WGS) entry which is preliminary data.</text>
</comment>
<evidence type="ECO:0000313" key="4">
    <source>
        <dbReference type="Proteomes" id="UP001208570"/>
    </source>
</evidence>
<dbReference type="PANTHER" id="PTHR35347">
    <property type="entry name" value="COILED-COIL DOMAIN-CONTAINING PROTEIN 175"/>
    <property type="match status" value="1"/>
</dbReference>
<feature type="compositionally biased region" description="Pro residues" evidence="2">
    <location>
        <begin position="542"/>
        <end position="551"/>
    </location>
</feature>
<evidence type="ECO:0000256" key="2">
    <source>
        <dbReference type="SAM" id="MobiDB-lite"/>
    </source>
</evidence>
<keyword evidence="1" id="KW-0175">Coiled coil</keyword>
<evidence type="ECO:0000256" key="1">
    <source>
        <dbReference type="SAM" id="Coils"/>
    </source>
</evidence>